<dbReference type="InterPro" id="IPR001715">
    <property type="entry name" value="CH_dom"/>
</dbReference>
<dbReference type="InterPro" id="IPR011989">
    <property type="entry name" value="ARM-like"/>
</dbReference>
<evidence type="ECO:0000256" key="6">
    <source>
        <dbReference type="SAM" id="MobiDB-lite"/>
    </source>
</evidence>
<dbReference type="SUPFAM" id="SSF48371">
    <property type="entry name" value="ARM repeat"/>
    <property type="match status" value="1"/>
</dbReference>
<evidence type="ECO:0000256" key="3">
    <source>
        <dbReference type="ARBA" id="ARBA00022737"/>
    </source>
</evidence>
<dbReference type="InterPro" id="IPR051185">
    <property type="entry name" value="ASPM"/>
</dbReference>
<comment type="caution">
    <text evidence="8">The sequence shown here is derived from an EMBL/GenBank/DDBJ whole genome shotgun (WGS) entry which is preliminary data.</text>
</comment>
<feature type="compositionally biased region" description="Polar residues" evidence="6">
    <location>
        <begin position="1"/>
        <end position="11"/>
    </location>
</feature>
<gene>
    <name evidence="8" type="ORF">RDI58_005401</name>
</gene>
<dbReference type="Gene3D" id="1.20.5.190">
    <property type="match status" value="9"/>
</dbReference>
<dbReference type="InterPro" id="IPR000225">
    <property type="entry name" value="Armadillo"/>
</dbReference>
<dbReference type="GO" id="GO:0051295">
    <property type="term" value="P:establishment of meiotic spindle localization"/>
    <property type="evidence" value="ECO:0007669"/>
    <property type="project" value="TreeGrafter"/>
</dbReference>
<feature type="region of interest" description="Disordered" evidence="6">
    <location>
        <begin position="1"/>
        <end position="59"/>
    </location>
</feature>
<dbReference type="SMART" id="SM00185">
    <property type="entry name" value="ARM"/>
    <property type="match status" value="1"/>
</dbReference>
<dbReference type="InterPro" id="IPR036872">
    <property type="entry name" value="CH_dom_sf"/>
</dbReference>
<dbReference type="InterPro" id="IPR016024">
    <property type="entry name" value="ARM-type_fold"/>
</dbReference>
<dbReference type="GO" id="GO:0005737">
    <property type="term" value="C:cytoplasm"/>
    <property type="evidence" value="ECO:0007669"/>
    <property type="project" value="UniProtKB-SubCell"/>
</dbReference>
<feature type="repeat" description="ARM" evidence="5">
    <location>
        <begin position="1389"/>
        <end position="1433"/>
    </location>
</feature>
<evidence type="ECO:0000256" key="2">
    <source>
        <dbReference type="ARBA" id="ARBA00022490"/>
    </source>
</evidence>
<dbReference type="EMBL" id="JBANQN010000002">
    <property type="protein sequence ID" value="KAK6797699.1"/>
    <property type="molecule type" value="Genomic_DNA"/>
</dbReference>
<dbReference type="InterPro" id="IPR000048">
    <property type="entry name" value="IQ_motif_EF-hand-BS"/>
</dbReference>
<dbReference type="PANTHER" id="PTHR22706">
    <property type="entry name" value="ASSEMBLY FACTOR FOR SPINDLE MICROTUBULES"/>
    <property type="match status" value="1"/>
</dbReference>
<dbReference type="PROSITE" id="PS50176">
    <property type="entry name" value="ARM_REPEAT"/>
    <property type="match status" value="1"/>
</dbReference>
<dbReference type="GO" id="GO:0007051">
    <property type="term" value="P:spindle organization"/>
    <property type="evidence" value="ECO:0007669"/>
    <property type="project" value="TreeGrafter"/>
</dbReference>
<dbReference type="PROSITE" id="PS50096">
    <property type="entry name" value="IQ"/>
    <property type="match status" value="11"/>
</dbReference>
<evidence type="ECO:0000256" key="4">
    <source>
        <dbReference type="ARBA" id="ARBA00022860"/>
    </source>
</evidence>
<evidence type="ECO:0000313" key="8">
    <source>
        <dbReference type="EMBL" id="KAK6797699.1"/>
    </source>
</evidence>
<dbReference type="CDD" id="cd21223">
    <property type="entry name" value="CH_ASPM_rpt1"/>
    <property type="match status" value="1"/>
</dbReference>
<evidence type="ECO:0000256" key="5">
    <source>
        <dbReference type="PROSITE-ProRule" id="PRU00259"/>
    </source>
</evidence>
<dbReference type="PANTHER" id="PTHR22706:SF1">
    <property type="entry name" value="ASSEMBLY FACTOR FOR SPINDLE MICROTUBULES"/>
    <property type="match status" value="1"/>
</dbReference>
<dbReference type="SMART" id="SM00015">
    <property type="entry name" value="IQ"/>
    <property type="match status" value="18"/>
</dbReference>
<dbReference type="Proteomes" id="UP001371456">
    <property type="component" value="Unassembled WGS sequence"/>
</dbReference>
<feature type="compositionally biased region" description="Low complexity" evidence="6">
    <location>
        <begin position="12"/>
        <end position="29"/>
    </location>
</feature>
<protein>
    <recommendedName>
        <fullName evidence="7">Calponin-homology (CH) domain-containing protein</fullName>
    </recommendedName>
</protein>
<evidence type="ECO:0000256" key="1">
    <source>
        <dbReference type="ARBA" id="ARBA00004496"/>
    </source>
</evidence>
<keyword evidence="9" id="KW-1185">Reference proteome</keyword>
<comment type="subcellular location">
    <subcellularLocation>
        <location evidence="1">Cytoplasm</location>
    </subcellularLocation>
</comment>
<organism evidence="8 9">
    <name type="scientific">Solanum bulbocastanum</name>
    <name type="common">Wild potato</name>
    <dbReference type="NCBI Taxonomy" id="147425"/>
    <lineage>
        <taxon>Eukaryota</taxon>
        <taxon>Viridiplantae</taxon>
        <taxon>Streptophyta</taxon>
        <taxon>Embryophyta</taxon>
        <taxon>Tracheophyta</taxon>
        <taxon>Spermatophyta</taxon>
        <taxon>Magnoliopsida</taxon>
        <taxon>eudicotyledons</taxon>
        <taxon>Gunneridae</taxon>
        <taxon>Pentapetalae</taxon>
        <taxon>asterids</taxon>
        <taxon>lamiids</taxon>
        <taxon>Solanales</taxon>
        <taxon>Solanaceae</taxon>
        <taxon>Solanoideae</taxon>
        <taxon>Solaneae</taxon>
        <taxon>Solanum</taxon>
    </lineage>
</organism>
<dbReference type="PROSITE" id="PS50021">
    <property type="entry name" value="CH"/>
    <property type="match status" value="1"/>
</dbReference>
<dbReference type="InterPro" id="IPR027417">
    <property type="entry name" value="P-loop_NTPase"/>
</dbReference>
<keyword evidence="2" id="KW-0963">Cytoplasm</keyword>
<name>A0AAN8U3I6_SOLBU</name>
<dbReference type="SUPFAM" id="SSF52540">
    <property type="entry name" value="P-loop containing nucleoside triphosphate hydrolases"/>
    <property type="match status" value="3"/>
</dbReference>
<keyword evidence="4" id="KW-0112">Calmodulin-binding</keyword>
<dbReference type="Gene3D" id="1.10.418.10">
    <property type="entry name" value="Calponin-like domain"/>
    <property type="match status" value="2"/>
</dbReference>
<evidence type="ECO:0000313" key="9">
    <source>
        <dbReference type="Proteomes" id="UP001371456"/>
    </source>
</evidence>
<dbReference type="GO" id="GO:0000922">
    <property type="term" value="C:spindle pole"/>
    <property type="evidence" value="ECO:0007669"/>
    <property type="project" value="TreeGrafter"/>
</dbReference>
<dbReference type="GO" id="GO:0005516">
    <property type="term" value="F:calmodulin binding"/>
    <property type="evidence" value="ECO:0007669"/>
    <property type="project" value="UniProtKB-KW"/>
</dbReference>
<keyword evidence="3" id="KW-0677">Repeat</keyword>
<feature type="domain" description="Calponin-homology (CH)" evidence="7">
    <location>
        <begin position="405"/>
        <end position="527"/>
    </location>
</feature>
<dbReference type="GO" id="GO:0000278">
    <property type="term" value="P:mitotic cell cycle"/>
    <property type="evidence" value="ECO:0007669"/>
    <property type="project" value="TreeGrafter"/>
</dbReference>
<evidence type="ECO:0000259" key="7">
    <source>
        <dbReference type="PROSITE" id="PS50021"/>
    </source>
</evidence>
<sequence>MEPNKPSQASCSSPFQNLPFSSSSSTSLLKDISNFKTPKHSRKTNFISSSPSPSPYRQPEFFTALKTTPVSSSRRRGSIKPSAVKSSAARRLKAFELEQLKSARKALNDKERSLKSLAKSLTVWLNFLFENPSSCGCDVTKFTGGFERSNRACIAENGKRESGPGYTVGVDVLWRGPKRQRHLLSNSEDEERTVFSDSMFSGLKDSLMEICSFDDLKERMSAYLSLGSCKEVFVTMTQLTKTIDEGRLKMRAHCPMVTDVGMKEKALRILMCYNPTWLRIGLHILLGGDTLLPNGDVNSEQEIAFLKMVLERQFFSHVGLAKTYAYNKLVEGLYRPGYYEKLGSIVLKRFLLLVLILDRVKTQSSLPLKYGIDGLDGGSPLLFSLQADVKSSRQLINKFLPSDVMHGEGNLLAHLVIVGYKVTYQQNPLLEYQFGVVDLFEDLQDGIQLCRVLQLLRHNPSILSKMVVPSDTRKKSLANCGTVLQFLQEAGVPLCDQDGTILMAEDIVGGDKELTISLLWNMFVHLQLPLLINKSLLSEEISKIQGVVKQNSNGCTNLDMLLSWIQAICGSYDLNIENFSSLADGKAMWCLLDYYFRKDHRCSCSYQALCETKEEVSIVSAVDYTDAVHNFILSQKLPLLLGKFPEVIQVSDILETNGACNGQSVIILLVFLSYQLLVKRNKDQLNSHKLLGFNCQSPERRRLSTDQWFMHPEAAVDKEQTHWKDGEDAARNFKAVMAWWQEMAQQNNKCFSKETSSGPKWSIIFRGSTDTYKGNAAKVIQSHFRQSVQQRKYLRIKNAVYILQAAIKAWLWVKREPSIQFFGSPAYQASLCGTRSRSANFEKHAAFVIDRHAFLKLKRSAVIIQRASRDWISRKHVMGNSLPQDLSTPTFIDAAIVIQKCIRGWIARSCLVNTDQFHKVPKECEDNIHHINAAVAIQCASKENKLSSSLNSHHFAATKIQSYYRGWLMRKNFVDQKQAAIKIQSIFRSARCLRDFHSYKQETLSVITIQAYIRKWIAKRDVYRHKSKIILIQSHCRGWLTRRKLLIEKEAVIRIQTAVRSLKYRKAFLHQKHATLEIQRFARGAITRKRLLGASCFRNISKLGYQALELKILLQAVVKLQRWWRCKLLHAQRTKAAVVIQSHVLGWIARQRASRNKERLLQAVLKLQRWWRSKLLHAQRTKAAVVIQSHILGWLVRQSASRNKDQLLQAILKLQRWWRGKLLHKQRTKAAVVIQSHVQGWKARQSASRKKHLILLAVLKLQRWWRGKLLHKQRTKSAVVIQSHVRGWISRQSVSRNKHRVVVIQAYMKGYVARKDLRGQLLDLRLKIQKSAANVDDGMRIINRLVAALSELLNMRSVSDILHICATLNMATQHSQKCCEELVAAGAVGTLFKLIRSLSRSIPDQEVLKPALSTLRNLSRYPHLIDVLIESCGSLETIVSEVLRNKEEGYFIASDLLKKIFTEKKGVEALRKSPALLKRLHNHVEELSRRAKADKRTKPHAMKEPVDKRLREAVEILELIKVSMGSPTRRLSMKV</sequence>
<reference evidence="8 9" key="1">
    <citation type="submission" date="2024-02" db="EMBL/GenBank/DDBJ databases">
        <title>de novo genome assembly of Solanum bulbocastanum strain 11H21.</title>
        <authorList>
            <person name="Hosaka A.J."/>
        </authorList>
    </citation>
    <scope>NUCLEOTIDE SEQUENCE [LARGE SCALE GENOMIC DNA]</scope>
    <source>
        <tissue evidence="8">Young leaves</tissue>
    </source>
</reference>
<dbReference type="Pfam" id="PF00307">
    <property type="entry name" value="CH"/>
    <property type="match status" value="1"/>
</dbReference>
<accession>A0AAN8U3I6</accession>
<dbReference type="SUPFAM" id="SSF47576">
    <property type="entry name" value="Calponin-homology domain, CH-domain"/>
    <property type="match status" value="1"/>
</dbReference>
<dbReference type="Pfam" id="PF00612">
    <property type="entry name" value="IQ"/>
    <property type="match status" value="11"/>
</dbReference>
<dbReference type="Gene3D" id="1.25.10.10">
    <property type="entry name" value="Leucine-rich Repeat Variant"/>
    <property type="match status" value="1"/>
</dbReference>
<proteinExistence type="predicted"/>